<dbReference type="InterPro" id="IPR004192">
    <property type="entry name" value="Rieske_TM"/>
</dbReference>
<evidence type="ECO:0000256" key="12">
    <source>
        <dbReference type="RuleBase" id="RU004495"/>
    </source>
</evidence>
<evidence type="ECO:0000313" key="15">
    <source>
        <dbReference type="EMBL" id="EDV25970.1"/>
    </source>
</evidence>
<keyword evidence="12" id="KW-0679">Respiratory chain</keyword>
<dbReference type="Pfam" id="PF00355">
    <property type="entry name" value="Rieske"/>
    <property type="match status" value="1"/>
</dbReference>
<dbReference type="GeneID" id="6752725"/>
<dbReference type="InterPro" id="IPR036922">
    <property type="entry name" value="Rieske_2Fe-2S_sf"/>
</dbReference>
<evidence type="ECO:0000256" key="8">
    <source>
        <dbReference type="ARBA" id="ARBA00023014"/>
    </source>
</evidence>
<keyword evidence="4" id="KW-0001">2Fe-2S</keyword>
<organism evidence="15 16">
    <name type="scientific">Trichoplax adhaerens</name>
    <name type="common">Trichoplax reptans</name>
    <dbReference type="NCBI Taxonomy" id="10228"/>
    <lineage>
        <taxon>Eukaryota</taxon>
        <taxon>Metazoa</taxon>
        <taxon>Placozoa</taxon>
        <taxon>Uniplacotomia</taxon>
        <taxon>Trichoplacea</taxon>
        <taxon>Trichoplacidae</taxon>
        <taxon>Trichoplax</taxon>
    </lineage>
</organism>
<evidence type="ECO:0000256" key="6">
    <source>
        <dbReference type="ARBA" id="ARBA00022989"/>
    </source>
</evidence>
<evidence type="ECO:0000256" key="13">
    <source>
        <dbReference type="SAM" id="MobiDB-lite"/>
    </source>
</evidence>
<evidence type="ECO:0000256" key="2">
    <source>
        <dbReference type="ARBA" id="ARBA00010651"/>
    </source>
</evidence>
<gene>
    <name evidence="15" type="ORF">TRIADDRAFT_24746</name>
</gene>
<dbReference type="GO" id="GO:0006122">
    <property type="term" value="P:mitochondrial electron transport, ubiquinol to cytochrome c"/>
    <property type="evidence" value="ECO:0000318"/>
    <property type="project" value="GO_Central"/>
</dbReference>
<comment type="subcellular location">
    <subcellularLocation>
        <location evidence="1">Membrane</location>
        <topology evidence="1">Single-pass membrane protein</topology>
    </subcellularLocation>
    <subcellularLocation>
        <location evidence="12">Mitochondrion inner membrane</location>
    </subcellularLocation>
</comment>
<dbReference type="InterPro" id="IPR005805">
    <property type="entry name" value="Rieske_Fe-S_prot_C"/>
</dbReference>
<comment type="catalytic activity">
    <reaction evidence="11">
        <text>a quinol + 2 Fe(III)-[cytochrome c](out) = a quinone + 2 Fe(II)-[cytochrome c](out) + 2 H(+)(out)</text>
        <dbReference type="Rhea" id="RHEA:11484"/>
        <dbReference type="Rhea" id="RHEA-COMP:10350"/>
        <dbReference type="Rhea" id="RHEA-COMP:14399"/>
        <dbReference type="ChEBI" id="CHEBI:15378"/>
        <dbReference type="ChEBI" id="CHEBI:24646"/>
        <dbReference type="ChEBI" id="CHEBI:29033"/>
        <dbReference type="ChEBI" id="CHEBI:29034"/>
        <dbReference type="ChEBI" id="CHEBI:132124"/>
        <dbReference type="EC" id="7.1.1.8"/>
    </reaction>
</comment>
<dbReference type="CDD" id="cd03470">
    <property type="entry name" value="Rieske_cytochrome_bc1"/>
    <property type="match status" value="1"/>
</dbReference>
<dbReference type="GO" id="GO:0051537">
    <property type="term" value="F:2 iron, 2 sulfur cluster binding"/>
    <property type="evidence" value="ECO:0007669"/>
    <property type="project" value="UniProtKB-KW"/>
</dbReference>
<dbReference type="InterPro" id="IPR037008">
    <property type="entry name" value="bc1_Rieske_TM_sf"/>
</dbReference>
<dbReference type="STRING" id="10228.B3RVC6"/>
<keyword evidence="10" id="KW-1015">Disulfide bond</keyword>
<dbReference type="GO" id="GO:0045275">
    <property type="term" value="C:respiratory chain complex III"/>
    <property type="evidence" value="ECO:0000318"/>
    <property type="project" value="GO_Central"/>
</dbReference>
<dbReference type="EC" id="7.1.1.8" evidence="11"/>
<dbReference type="PROSITE" id="PS51296">
    <property type="entry name" value="RIESKE"/>
    <property type="match status" value="1"/>
</dbReference>
<evidence type="ECO:0000256" key="5">
    <source>
        <dbReference type="ARBA" id="ARBA00022723"/>
    </source>
</evidence>
<dbReference type="PANTHER" id="PTHR10134">
    <property type="entry name" value="CYTOCHROME B-C1 COMPLEX SUBUNIT RIESKE, MITOCHONDRIAL"/>
    <property type="match status" value="1"/>
</dbReference>
<feature type="non-terminal residue" evidence="15">
    <location>
        <position position="1"/>
    </location>
</feature>
<evidence type="ECO:0000256" key="7">
    <source>
        <dbReference type="ARBA" id="ARBA00023004"/>
    </source>
</evidence>
<dbReference type="Pfam" id="PF02921">
    <property type="entry name" value="UCR_TM"/>
    <property type="match status" value="1"/>
</dbReference>
<keyword evidence="11" id="KW-0249">Electron transport</keyword>
<keyword evidence="16" id="KW-1185">Reference proteome</keyword>
<dbReference type="OrthoDB" id="1637982at2759"/>
<feature type="domain" description="Rieske" evidence="14">
    <location>
        <begin position="104"/>
        <end position="199"/>
    </location>
</feature>
<evidence type="ECO:0000259" key="14">
    <source>
        <dbReference type="PROSITE" id="PS51296"/>
    </source>
</evidence>
<dbReference type="OMA" id="ETRTFNW"/>
<evidence type="ECO:0000256" key="3">
    <source>
        <dbReference type="ARBA" id="ARBA00022692"/>
    </source>
</evidence>
<dbReference type="FunFam" id="2.102.10.10:FF:000001">
    <property type="entry name" value="Cytochrome b-c1 complex subunit Rieske, mitochondrial"/>
    <property type="match status" value="1"/>
</dbReference>
<keyword evidence="7" id="KW-0408">Iron</keyword>
<protein>
    <recommendedName>
        <fullName evidence="11">Cytochrome b-c1 complex subunit Rieske, mitochondrial</fullName>
        <ecNumber evidence="11">7.1.1.8</ecNumber>
    </recommendedName>
</protein>
<dbReference type="GO" id="GO:0008121">
    <property type="term" value="F:quinol-cytochrome-c reductase activity"/>
    <property type="evidence" value="ECO:0007669"/>
    <property type="project" value="UniProtKB-EC"/>
</dbReference>
<evidence type="ECO:0000256" key="9">
    <source>
        <dbReference type="ARBA" id="ARBA00023136"/>
    </source>
</evidence>
<keyword evidence="3" id="KW-0812">Transmembrane</keyword>
<evidence type="ECO:0000256" key="4">
    <source>
        <dbReference type="ARBA" id="ARBA00022714"/>
    </source>
</evidence>
<dbReference type="AlphaFoldDB" id="B3RVC6"/>
<accession>B3RVC6</accession>
<comment type="similarity">
    <text evidence="2">Belongs to the Rieske iron-sulfur protein family.</text>
</comment>
<dbReference type="CTD" id="6752725"/>
<evidence type="ECO:0000313" key="16">
    <source>
        <dbReference type="Proteomes" id="UP000009022"/>
    </source>
</evidence>
<sequence>KSQIRHSHTDITVPSFDNYRRAANSNPDTSNTNPDGRRAFTYMMVAGGGVVAAHAAKNVVTDLVSTMSASADVLAMAQIEVDLTTIPEGKSAAFKWRGKPLFIRHRTATEIEREQNVNLDELRDREHDNDRVKDPSWLVLIGVCTHLGCVPIADAGEFGGYFCPCHGSHYDASGRIRKGPAPLNLEIPSYKFATDTTLLVG</sequence>
<dbReference type="FunCoup" id="B3RVC6">
    <property type="interactions" value="1094"/>
</dbReference>
<dbReference type="EMBL" id="DS985244">
    <property type="protein sequence ID" value="EDV25970.1"/>
    <property type="molecule type" value="Genomic_DNA"/>
</dbReference>
<keyword evidence="9" id="KW-0472">Membrane</keyword>
<dbReference type="eggNOG" id="KOG1671">
    <property type="taxonomic scope" value="Eukaryota"/>
</dbReference>
<dbReference type="HOGENOM" id="CLU_055690_0_1_1"/>
<dbReference type="Gene3D" id="1.20.5.270">
    <property type="entry name" value="Ubiquinol cytochrome reductase, transmembrane domain"/>
    <property type="match status" value="1"/>
</dbReference>
<keyword evidence="11" id="KW-0813">Transport</keyword>
<evidence type="ECO:0000256" key="10">
    <source>
        <dbReference type="ARBA" id="ARBA00023157"/>
    </source>
</evidence>
<dbReference type="SUPFAM" id="SSF81502">
    <property type="entry name" value="ISP transmembrane anchor"/>
    <property type="match status" value="1"/>
</dbReference>
<dbReference type="Gene3D" id="2.102.10.10">
    <property type="entry name" value="Rieske [2Fe-2S] iron-sulphur domain"/>
    <property type="match status" value="1"/>
</dbReference>
<dbReference type="InParanoid" id="B3RVC6"/>
<dbReference type="InterPro" id="IPR017941">
    <property type="entry name" value="Rieske_2Fe-2S"/>
</dbReference>
<dbReference type="PRINTS" id="PR00162">
    <property type="entry name" value="RIESKE"/>
</dbReference>
<comment type="cofactor">
    <cofactor evidence="11">
        <name>[2Fe-2S] cluster</name>
        <dbReference type="ChEBI" id="CHEBI:190135"/>
    </cofactor>
    <text evidence="11">Binds 1 [2Fe-2S] cluster per subunit.</text>
</comment>
<keyword evidence="5" id="KW-0479">Metal-binding</keyword>
<dbReference type="SUPFAM" id="SSF50022">
    <property type="entry name" value="ISP domain"/>
    <property type="match status" value="1"/>
</dbReference>
<reference evidence="15 16" key="1">
    <citation type="journal article" date="2008" name="Nature">
        <title>The Trichoplax genome and the nature of placozoans.</title>
        <authorList>
            <person name="Srivastava M."/>
            <person name="Begovic E."/>
            <person name="Chapman J."/>
            <person name="Putnam N.H."/>
            <person name="Hellsten U."/>
            <person name="Kawashima T."/>
            <person name="Kuo A."/>
            <person name="Mitros T."/>
            <person name="Salamov A."/>
            <person name="Carpenter M.L."/>
            <person name="Signorovitch A.Y."/>
            <person name="Moreno M.A."/>
            <person name="Kamm K."/>
            <person name="Grimwood J."/>
            <person name="Schmutz J."/>
            <person name="Shapiro H."/>
            <person name="Grigoriev I.V."/>
            <person name="Buss L.W."/>
            <person name="Schierwater B."/>
            <person name="Dellaporta S.L."/>
            <person name="Rokhsar D.S."/>
        </authorList>
    </citation>
    <scope>NUCLEOTIDE SEQUENCE [LARGE SCALE GENOMIC DNA]</scope>
    <source>
        <strain evidence="15 16">Grell-BS-1999</strain>
    </source>
</reference>
<evidence type="ECO:0000256" key="11">
    <source>
        <dbReference type="RuleBase" id="RU004494"/>
    </source>
</evidence>
<keyword evidence="8" id="KW-0411">Iron-sulfur</keyword>
<evidence type="ECO:0000256" key="1">
    <source>
        <dbReference type="ARBA" id="ARBA00004167"/>
    </source>
</evidence>
<comment type="miscellaneous">
    <text evidence="11">The Rieske protein is a high potential 2Fe-2S protein.</text>
</comment>
<proteinExistence type="inferred from homology"/>
<name>B3RVC6_TRIAD</name>
<dbReference type="Proteomes" id="UP000009022">
    <property type="component" value="Unassembled WGS sequence"/>
</dbReference>
<dbReference type="InterPro" id="IPR006317">
    <property type="entry name" value="Ubiquinol_cyt_c_Rdtase_Fe-S-su"/>
</dbReference>
<dbReference type="GO" id="GO:0046872">
    <property type="term" value="F:metal ion binding"/>
    <property type="evidence" value="ECO:0007669"/>
    <property type="project" value="UniProtKB-KW"/>
</dbReference>
<keyword evidence="12" id="KW-0496">Mitochondrion</keyword>
<dbReference type="GO" id="GO:0016491">
    <property type="term" value="F:oxidoreductase activity"/>
    <property type="evidence" value="ECO:0000318"/>
    <property type="project" value="GO_Central"/>
</dbReference>
<dbReference type="InterPro" id="IPR014349">
    <property type="entry name" value="Rieske_Fe-S_prot"/>
</dbReference>
<dbReference type="PhylomeDB" id="B3RVC6"/>
<feature type="region of interest" description="Disordered" evidence="13">
    <location>
        <begin position="16"/>
        <end position="35"/>
    </location>
</feature>
<dbReference type="GO" id="GO:0005743">
    <property type="term" value="C:mitochondrial inner membrane"/>
    <property type="evidence" value="ECO:0007669"/>
    <property type="project" value="UniProtKB-SubCell"/>
</dbReference>
<dbReference type="RefSeq" id="XP_002112003.1">
    <property type="nucleotide sequence ID" value="XM_002111967.1"/>
</dbReference>
<keyword evidence="6" id="KW-1133">Transmembrane helix</keyword>
<feature type="compositionally biased region" description="Polar residues" evidence="13">
    <location>
        <begin position="23"/>
        <end position="34"/>
    </location>
</feature>
<dbReference type="FunFam" id="1.20.5.270:FF:000001">
    <property type="entry name" value="Cytochrome b-c1 complex subunit Rieske, mitochondrial"/>
    <property type="match status" value="1"/>
</dbReference>
<dbReference type="KEGG" id="tad:TRIADDRAFT_24746"/>
<dbReference type="NCBIfam" id="TIGR01416">
    <property type="entry name" value="Rieske_proteo"/>
    <property type="match status" value="1"/>
</dbReference>